<feature type="transmembrane region" description="Helical" evidence="2">
    <location>
        <begin position="173"/>
        <end position="194"/>
    </location>
</feature>
<dbReference type="EMBL" id="CACRTR010000001">
    <property type="protein sequence ID" value="VYT62633.1"/>
    <property type="molecule type" value="Genomic_DNA"/>
</dbReference>
<dbReference type="PROSITE" id="PS50943">
    <property type="entry name" value="HTH_CROC1"/>
    <property type="match status" value="1"/>
</dbReference>
<proteinExistence type="predicted"/>
<dbReference type="SMART" id="SM00530">
    <property type="entry name" value="HTH_XRE"/>
    <property type="match status" value="1"/>
</dbReference>
<feature type="transmembrane region" description="Helical" evidence="2">
    <location>
        <begin position="121"/>
        <end position="141"/>
    </location>
</feature>
<reference evidence="4" key="1">
    <citation type="submission" date="2019-11" db="EMBL/GenBank/DDBJ databases">
        <authorList>
            <person name="Feng L."/>
        </authorList>
    </citation>
    <scope>NUCLEOTIDE SEQUENCE</scope>
    <source>
        <strain evidence="4">ElimosumLFYP34</strain>
    </source>
</reference>
<dbReference type="SUPFAM" id="SSF47413">
    <property type="entry name" value="lambda repressor-like DNA-binding domains"/>
    <property type="match status" value="1"/>
</dbReference>
<dbReference type="Pfam" id="PF01381">
    <property type="entry name" value="HTH_3"/>
    <property type="match status" value="1"/>
</dbReference>
<keyword evidence="2" id="KW-0812">Transmembrane</keyword>
<name>A0A6N2Y8W5_EUBLI</name>
<keyword evidence="2" id="KW-1133">Transmembrane helix</keyword>
<dbReference type="PANTHER" id="PTHR46558:SF13">
    <property type="entry name" value="HTH-TYPE TRANSCRIPTIONAL REGULATOR IMMR"/>
    <property type="match status" value="1"/>
</dbReference>
<evidence type="ECO:0000313" key="4">
    <source>
        <dbReference type="EMBL" id="VYT62633.1"/>
    </source>
</evidence>
<dbReference type="PANTHER" id="PTHR46558">
    <property type="entry name" value="TRACRIPTIONAL REGULATORY PROTEIN-RELATED-RELATED"/>
    <property type="match status" value="1"/>
</dbReference>
<dbReference type="InterPro" id="IPR001387">
    <property type="entry name" value="Cro/C1-type_HTH"/>
</dbReference>
<feature type="transmembrane region" description="Helical" evidence="2">
    <location>
        <begin position="147"/>
        <end position="166"/>
    </location>
</feature>
<feature type="domain" description="HTH cro/C1-type" evidence="3">
    <location>
        <begin position="9"/>
        <end position="61"/>
    </location>
</feature>
<protein>
    <submittedName>
        <fullName evidence="4">HTH-type transcriptional regulator ImmR</fullName>
    </submittedName>
</protein>
<dbReference type="InterPro" id="IPR010982">
    <property type="entry name" value="Lambda_DNA-bd_dom_sf"/>
</dbReference>
<evidence type="ECO:0000259" key="3">
    <source>
        <dbReference type="PROSITE" id="PS50943"/>
    </source>
</evidence>
<sequence length="268" mass="28473">MTFQERLFQLRKQKGFSQETLAERMGVSRQAVSKWESGLSNPDINNLVLLSEIFEVSLDELIKGEAPQASEKEETIKIVEVPCSQHYEYKSRHHIGGIPLVHINVGWRGGRFKTHFKAKGIIAVGNIATGLISIGLISVGLFSFGALSFGLLALGGLALGLMLACGGMAAGGIAIGGVALGVFALGGLAVGMFASGGCAIASHIAVGGYARGHIACGDIARGVRIIERHISGSGTVIDSEMMILAIRQEFIGMWAPFREFLIMLYGGW</sequence>
<accession>A0A6N2Y8W5</accession>
<dbReference type="AlphaFoldDB" id="A0A6N2Y8W5"/>
<evidence type="ECO:0000256" key="2">
    <source>
        <dbReference type="SAM" id="Phobius"/>
    </source>
</evidence>
<dbReference type="Gene3D" id="1.10.260.40">
    <property type="entry name" value="lambda repressor-like DNA-binding domains"/>
    <property type="match status" value="1"/>
</dbReference>
<gene>
    <name evidence="4" type="primary">immR_1</name>
    <name evidence="4" type="ORF">ELLFYP34_00052</name>
</gene>
<organism evidence="4">
    <name type="scientific">Eubacterium limosum</name>
    <dbReference type="NCBI Taxonomy" id="1736"/>
    <lineage>
        <taxon>Bacteria</taxon>
        <taxon>Bacillati</taxon>
        <taxon>Bacillota</taxon>
        <taxon>Clostridia</taxon>
        <taxon>Eubacteriales</taxon>
        <taxon>Eubacteriaceae</taxon>
        <taxon>Eubacterium</taxon>
    </lineage>
</organism>
<keyword evidence="2" id="KW-0472">Membrane</keyword>
<keyword evidence="1" id="KW-0238">DNA-binding</keyword>
<dbReference type="CDD" id="cd00093">
    <property type="entry name" value="HTH_XRE"/>
    <property type="match status" value="1"/>
</dbReference>
<dbReference type="GO" id="GO:0003677">
    <property type="term" value="F:DNA binding"/>
    <property type="evidence" value="ECO:0007669"/>
    <property type="project" value="UniProtKB-KW"/>
</dbReference>
<evidence type="ECO:0000256" key="1">
    <source>
        <dbReference type="ARBA" id="ARBA00023125"/>
    </source>
</evidence>